<organism evidence="1">
    <name type="scientific">marine sediment metagenome</name>
    <dbReference type="NCBI Taxonomy" id="412755"/>
    <lineage>
        <taxon>unclassified sequences</taxon>
        <taxon>metagenomes</taxon>
        <taxon>ecological metagenomes</taxon>
    </lineage>
</organism>
<dbReference type="SUPFAM" id="SSF53335">
    <property type="entry name" value="S-adenosyl-L-methionine-dependent methyltransferases"/>
    <property type="match status" value="1"/>
</dbReference>
<dbReference type="InterPro" id="IPR002052">
    <property type="entry name" value="DNA_methylase_N6_adenine_CS"/>
</dbReference>
<dbReference type="GO" id="GO:0008168">
    <property type="term" value="F:methyltransferase activity"/>
    <property type="evidence" value="ECO:0007669"/>
    <property type="project" value="InterPro"/>
</dbReference>
<sequence length="321" mass="36215">MQNVIHKSAIPARADIETPLPLCRYLTDLILSVMTPKVILDPSAGNDNLTHYFSDQKIIRFEIKDGLDFFDAKQIACDLVVCNPPFNGMGGGKLFPEEFLKHIINVVPPNTPIVLITPHGLRHNVRKKSPRLSFLDTLNITSLITLPLDVFDGVLFHTEVLILNLPRLKSHYTYLPTKDDKTTVINLKSVNCKLNRFITIDKTLLNLCQTLAFTHGLQSMAGNLLAALIYSTDDEGYIAINEFVRDALAVRMDSTKQVVVNQLKALSDVNLLTKVKRGHYFFEPISAEDCRKIQEGVYQTLSLDFRYQNTQLLPGYNIMVE</sequence>
<comment type="caution">
    <text evidence="1">The sequence shown here is derived from an EMBL/GenBank/DDBJ whole genome shotgun (WGS) entry which is preliminary data.</text>
</comment>
<dbReference type="AlphaFoldDB" id="A0A0F9S8V2"/>
<proteinExistence type="predicted"/>
<reference evidence="1" key="1">
    <citation type="journal article" date="2015" name="Nature">
        <title>Complex archaea that bridge the gap between prokaryotes and eukaryotes.</title>
        <authorList>
            <person name="Spang A."/>
            <person name="Saw J.H."/>
            <person name="Jorgensen S.L."/>
            <person name="Zaremba-Niedzwiedzka K."/>
            <person name="Martijn J."/>
            <person name="Lind A.E."/>
            <person name="van Eijk R."/>
            <person name="Schleper C."/>
            <person name="Guy L."/>
            <person name="Ettema T.J."/>
        </authorList>
    </citation>
    <scope>NUCLEOTIDE SEQUENCE</scope>
</reference>
<dbReference type="GO" id="GO:0032259">
    <property type="term" value="P:methylation"/>
    <property type="evidence" value="ECO:0007669"/>
    <property type="project" value="InterPro"/>
</dbReference>
<evidence type="ECO:0000313" key="1">
    <source>
        <dbReference type="EMBL" id="KKN63479.1"/>
    </source>
</evidence>
<gene>
    <name evidence="1" type="ORF">LCGC14_0501400</name>
</gene>
<protein>
    <submittedName>
        <fullName evidence="1">Uncharacterized protein</fullName>
    </submittedName>
</protein>
<dbReference type="InterPro" id="IPR029063">
    <property type="entry name" value="SAM-dependent_MTases_sf"/>
</dbReference>
<name>A0A0F9S8V2_9ZZZZ</name>
<dbReference type="Gene3D" id="3.40.50.150">
    <property type="entry name" value="Vaccinia Virus protein VP39"/>
    <property type="match status" value="1"/>
</dbReference>
<dbReference type="EMBL" id="LAZR01000588">
    <property type="protein sequence ID" value="KKN63479.1"/>
    <property type="molecule type" value="Genomic_DNA"/>
</dbReference>
<accession>A0A0F9S8V2</accession>
<dbReference type="PROSITE" id="PS00092">
    <property type="entry name" value="N6_MTASE"/>
    <property type="match status" value="1"/>
</dbReference>
<dbReference type="GO" id="GO:0003676">
    <property type="term" value="F:nucleic acid binding"/>
    <property type="evidence" value="ECO:0007669"/>
    <property type="project" value="InterPro"/>
</dbReference>